<sequence>MGSPSRHPRRSSTVVMVLPGAPAAMVWRLCGSTERTCLPRITRPNWRVSMYCARTNRSCWRRWPIVSDITRHRTIVRRTVRWKSWKCGTRWSIRSPS</sequence>
<accession>A0A2M4C908</accession>
<reference evidence="1" key="1">
    <citation type="submission" date="2018-01" db="EMBL/GenBank/DDBJ databases">
        <title>An insight into the sialome of Amazonian anophelines.</title>
        <authorList>
            <person name="Ribeiro J.M."/>
            <person name="Scarpassa V."/>
            <person name="Calvo E."/>
        </authorList>
    </citation>
    <scope>NUCLEOTIDE SEQUENCE</scope>
    <source>
        <tissue evidence="1">Salivary glands</tissue>
    </source>
</reference>
<protein>
    <submittedName>
        <fullName evidence="1">Putative secreted protein</fullName>
    </submittedName>
</protein>
<dbReference type="AlphaFoldDB" id="A0A2M4C908"/>
<name>A0A2M4C908_9DIPT</name>
<evidence type="ECO:0000313" key="1">
    <source>
        <dbReference type="EMBL" id="MBW61826.1"/>
    </source>
</evidence>
<proteinExistence type="predicted"/>
<organism evidence="1">
    <name type="scientific">Anopheles marajoara</name>
    <dbReference type="NCBI Taxonomy" id="58244"/>
    <lineage>
        <taxon>Eukaryota</taxon>
        <taxon>Metazoa</taxon>
        <taxon>Ecdysozoa</taxon>
        <taxon>Arthropoda</taxon>
        <taxon>Hexapoda</taxon>
        <taxon>Insecta</taxon>
        <taxon>Pterygota</taxon>
        <taxon>Neoptera</taxon>
        <taxon>Endopterygota</taxon>
        <taxon>Diptera</taxon>
        <taxon>Nematocera</taxon>
        <taxon>Culicoidea</taxon>
        <taxon>Culicidae</taxon>
        <taxon>Anophelinae</taxon>
        <taxon>Anopheles</taxon>
    </lineage>
</organism>
<dbReference type="EMBL" id="GGFJ01012685">
    <property type="protein sequence ID" value="MBW61826.1"/>
    <property type="molecule type" value="Transcribed_RNA"/>
</dbReference>